<dbReference type="PRINTS" id="PR00499">
    <property type="entry name" value="P67PHOX"/>
</dbReference>
<reference evidence="6 7" key="1">
    <citation type="journal article" date="2016" name="Genome Biol. Evol.">
        <title>Divergent and convergent evolution of fungal pathogenicity.</title>
        <authorList>
            <person name="Shang Y."/>
            <person name="Xiao G."/>
            <person name="Zheng P."/>
            <person name="Cen K."/>
            <person name="Zhan S."/>
            <person name="Wang C."/>
        </authorList>
    </citation>
    <scope>NUCLEOTIDE SEQUENCE [LARGE SCALE GENOMIC DNA]</scope>
    <source>
        <strain evidence="6 7">ARSEF 2679</strain>
    </source>
</reference>
<dbReference type="PANTHER" id="PTHR10829">
    <property type="entry name" value="CORTACTIN AND DREBRIN"/>
    <property type="match status" value="1"/>
</dbReference>
<dbReference type="Proteomes" id="UP000076744">
    <property type="component" value="Unassembled WGS sequence"/>
</dbReference>
<evidence type="ECO:0000256" key="2">
    <source>
        <dbReference type="PROSITE-ProRule" id="PRU00192"/>
    </source>
</evidence>
<dbReference type="Pfam" id="PF14604">
    <property type="entry name" value="SH3_9"/>
    <property type="match status" value="2"/>
</dbReference>
<feature type="region of interest" description="Disordered" evidence="3">
    <location>
        <begin position="697"/>
        <end position="728"/>
    </location>
</feature>
<dbReference type="FunFam" id="3.40.20.10:FF:000045">
    <property type="entry name" value="Actin binding protein, putative"/>
    <property type="match status" value="1"/>
</dbReference>
<feature type="compositionally biased region" description="Acidic residues" evidence="3">
    <location>
        <begin position="550"/>
        <end position="559"/>
    </location>
</feature>
<feature type="compositionally biased region" description="Polar residues" evidence="3">
    <location>
        <begin position="239"/>
        <end position="257"/>
    </location>
</feature>
<feature type="region of interest" description="Disordered" evidence="3">
    <location>
        <begin position="157"/>
        <end position="264"/>
    </location>
</feature>
<dbReference type="GO" id="GO:0051015">
    <property type="term" value="F:actin filament binding"/>
    <property type="evidence" value="ECO:0007669"/>
    <property type="project" value="TreeGrafter"/>
</dbReference>
<comment type="caution">
    <text evidence="6">The sequence shown here is derived from an EMBL/GenBank/DDBJ whole genome shotgun (WGS) entry which is preliminary data.</text>
</comment>
<dbReference type="SUPFAM" id="SSF55753">
    <property type="entry name" value="Actin depolymerizing proteins"/>
    <property type="match status" value="1"/>
</dbReference>
<organism evidence="6 7">
    <name type="scientific">Cordyceps fumosorosea (strain ARSEF 2679)</name>
    <name type="common">Isaria fumosorosea</name>
    <dbReference type="NCBI Taxonomy" id="1081104"/>
    <lineage>
        <taxon>Eukaryota</taxon>
        <taxon>Fungi</taxon>
        <taxon>Dikarya</taxon>
        <taxon>Ascomycota</taxon>
        <taxon>Pezizomycotina</taxon>
        <taxon>Sordariomycetes</taxon>
        <taxon>Hypocreomycetidae</taxon>
        <taxon>Hypocreales</taxon>
        <taxon>Cordycipitaceae</taxon>
        <taxon>Cordyceps</taxon>
    </lineage>
</organism>
<evidence type="ECO:0000256" key="1">
    <source>
        <dbReference type="ARBA" id="ARBA00022443"/>
    </source>
</evidence>
<dbReference type="Pfam" id="PF00241">
    <property type="entry name" value="Cofilin_ADF"/>
    <property type="match status" value="1"/>
</dbReference>
<evidence type="ECO:0000256" key="3">
    <source>
        <dbReference type="SAM" id="MobiDB-lite"/>
    </source>
</evidence>
<dbReference type="GO" id="GO:0030833">
    <property type="term" value="P:regulation of actin filament polymerization"/>
    <property type="evidence" value="ECO:0007669"/>
    <property type="project" value="TreeGrafter"/>
</dbReference>
<keyword evidence="7" id="KW-1185">Reference proteome</keyword>
<dbReference type="InterPro" id="IPR035718">
    <property type="entry name" value="Abp1_fungi_SH3_C2"/>
</dbReference>
<dbReference type="InterPro" id="IPR029006">
    <property type="entry name" value="ADF-H/Gelsolin-like_dom_sf"/>
</dbReference>
<protein>
    <recommendedName>
        <fullName evidence="8">Actin binding protein</fullName>
    </recommendedName>
</protein>
<gene>
    <name evidence="6" type="ORF">ISF_04631</name>
</gene>
<accession>A0A162J597</accession>
<dbReference type="SMART" id="SM00102">
    <property type="entry name" value="ADF"/>
    <property type="match status" value="1"/>
</dbReference>
<evidence type="ECO:0008006" key="8">
    <source>
        <dbReference type="Google" id="ProtNLM"/>
    </source>
</evidence>
<dbReference type="InterPro" id="IPR036028">
    <property type="entry name" value="SH3-like_dom_sf"/>
</dbReference>
<dbReference type="STRING" id="1081104.A0A162J597"/>
<dbReference type="RefSeq" id="XP_018704571.1">
    <property type="nucleotide sequence ID" value="XM_018848237.1"/>
</dbReference>
<dbReference type="PANTHER" id="PTHR10829:SF25">
    <property type="entry name" value="DREBRIN-LIKE PROTEIN"/>
    <property type="match status" value="1"/>
</dbReference>
<feature type="domain" description="SH3" evidence="4">
    <location>
        <begin position="633"/>
        <end position="693"/>
    </location>
</feature>
<name>A0A162J597_CORFA</name>
<dbReference type="CDD" id="cd11961">
    <property type="entry name" value="SH3_Abp1_fungi_C2"/>
    <property type="match status" value="1"/>
</dbReference>
<evidence type="ECO:0000313" key="7">
    <source>
        <dbReference type="Proteomes" id="UP000076744"/>
    </source>
</evidence>
<feature type="domain" description="ADF-H" evidence="5">
    <location>
        <begin position="5"/>
        <end position="152"/>
    </location>
</feature>
<dbReference type="SUPFAM" id="SSF50044">
    <property type="entry name" value="SH3-domain"/>
    <property type="match status" value="2"/>
</dbReference>
<sequence>MASLNLSINGPSIKKEYSSVVDAAVPASGSPTFAKWALFAVQTPLVSVFESSGSNESVLKVESTGEGELSELFEDFSEGRVQFGFLKVKDSNSGLPKHVLIAWCGGGVPERTKGYFTSHLNAVSKVLHGYHVQITARSDDDLDPDALMRKVADASGAKYAGGPATGASRAPPPVKSKPVFSPSNLSAGRSVNPLVAARSRRDDNVDDDGWGADAPPVTRTQVERVESAYKPTKVDMPSLSRQSEPSRYTPTTQQQNRDVIGGSYQPVGKVDIAAIRAQAKEQRDDRPTVVKGAYEPVGKVDIASIRAKAQKPASEQPVEEEAPKPLADRAAAFSQPTQSERLTSMPKPKVANKFGGGSFSATKAPTPGALGLQGPVANAASAPVTTTSRTFANEGGKTPAQLWAEKKARESGGGAGVASPVSPASPPPINQQKSGNAEWKSGYAGKSWATVQTPAFGRGGAETVRGNDQAIPEDEQPRSGQDEPAGGVSALRDRFKGATPMGGAPPVPGAAPGYRDEQEEEEAAPPPPPPGSRPSGGFALPGLPTRPPPVDDEEEEEPEREPSPIRVAQPVAREAEQVRAPAPPPAPVPVAREPTPEPEPQPEPEPEPAPAPPPAPVSRQSAPPPAPAPAAGGASQRAVILYDYEKDEDNEINLVEGEIVTDIDQVDPDWWIGTNVHGENGLFPSSYVELIEDDGAAAGAAAPPPPSAPVPAATPAPAPAPAAPAAAAAASSGSTATALYDYEAAEDNELSFPEDAQITNLEFPDDDWWFGHYKGDSGLFPANYVQLNQ</sequence>
<dbReference type="GO" id="GO:0005884">
    <property type="term" value="C:actin filament"/>
    <property type="evidence" value="ECO:0007669"/>
    <property type="project" value="TreeGrafter"/>
</dbReference>
<dbReference type="GO" id="GO:0030864">
    <property type="term" value="C:cortical actin cytoskeleton"/>
    <property type="evidence" value="ECO:0007669"/>
    <property type="project" value="TreeGrafter"/>
</dbReference>
<dbReference type="PROSITE" id="PS50002">
    <property type="entry name" value="SH3"/>
    <property type="match status" value="2"/>
</dbReference>
<dbReference type="GeneID" id="30020923"/>
<dbReference type="EMBL" id="AZHB01000010">
    <property type="protein sequence ID" value="OAA63922.1"/>
    <property type="molecule type" value="Genomic_DNA"/>
</dbReference>
<feature type="domain" description="SH3" evidence="4">
    <location>
        <begin position="731"/>
        <end position="789"/>
    </location>
</feature>
<feature type="region of interest" description="Disordered" evidence="3">
    <location>
        <begin position="388"/>
        <end position="635"/>
    </location>
</feature>
<dbReference type="OrthoDB" id="5971719at2759"/>
<evidence type="ECO:0000259" key="4">
    <source>
        <dbReference type="PROSITE" id="PS50002"/>
    </source>
</evidence>
<dbReference type="CDD" id="cd11281">
    <property type="entry name" value="ADF_drebrin_like"/>
    <property type="match status" value="1"/>
</dbReference>
<feature type="compositionally biased region" description="Pro residues" evidence="3">
    <location>
        <begin position="702"/>
        <end position="722"/>
    </location>
</feature>
<dbReference type="InterPro" id="IPR002108">
    <property type="entry name" value="ADF-H"/>
</dbReference>
<keyword evidence="1 2" id="KW-0728">SH3 domain</keyword>
<dbReference type="InterPro" id="IPR035719">
    <property type="entry name" value="Abp1_fungi_SH3_C1"/>
</dbReference>
<dbReference type="FunFam" id="2.30.30.40:FF:000242">
    <property type="entry name" value="Actin binding protein"/>
    <property type="match status" value="1"/>
</dbReference>
<evidence type="ECO:0000313" key="6">
    <source>
        <dbReference type="EMBL" id="OAA63922.1"/>
    </source>
</evidence>
<dbReference type="InterPro" id="IPR001452">
    <property type="entry name" value="SH3_domain"/>
</dbReference>
<dbReference type="CDD" id="cd11962">
    <property type="entry name" value="SH3_Abp1_fungi_C1"/>
    <property type="match status" value="1"/>
</dbReference>
<dbReference type="SMART" id="SM00326">
    <property type="entry name" value="SH3"/>
    <property type="match status" value="2"/>
</dbReference>
<dbReference type="PRINTS" id="PR00452">
    <property type="entry name" value="SH3DOMAIN"/>
</dbReference>
<feature type="region of interest" description="Disordered" evidence="3">
    <location>
        <begin position="301"/>
        <end position="374"/>
    </location>
</feature>
<dbReference type="AlphaFoldDB" id="A0A162J597"/>
<evidence type="ECO:0000259" key="5">
    <source>
        <dbReference type="PROSITE" id="PS51263"/>
    </source>
</evidence>
<proteinExistence type="predicted"/>
<dbReference type="PROSITE" id="PS51263">
    <property type="entry name" value="ADF_H"/>
    <property type="match status" value="1"/>
</dbReference>
<dbReference type="Gene3D" id="3.40.20.10">
    <property type="entry name" value="Severin"/>
    <property type="match status" value="1"/>
</dbReference>
<feature type="compositionally biased region" description="Pro residues" evidence="3">
    <location>
        <begin position="607"/>
        <end position="628"/>
    </location>
</feature>
<dbReference type="GO" id="GO:0030427">
    <property type="term" value="C:site of polarized growth"/>
    <property type="evidence" value="ECO:0007669"/>
    <property type="project" value="TreeGrafter"/>
</dbReference>
<dbReference type="Gene3D" id="2.30.30.40">
    <property type="entry name" value="SH3 Domains"/>
    <property type="match status" value="2"/>
</dbReference>